<feature type="compositionally biased region" description="Polar residues" evidence="1">
    <location>
        <begin position="31"/>
        <end position="43"/>
    </location>
</feature>
<evidence type="ECO:0000256" key="1">
    <source>
        <dbReference type="SAM" id="MobiDB-lite"/>
    </source>
</evidence>
<dbReference type="EMBL" id="OX451741">
    <property type="protein sequence ID" value="CAI8619143.1"/>
    <property type="molecule type" value="Genomic_DNA"/>
</dbReference>
<name>A0AAV1BBN8_VICFA</name>
<gene>
    <name evidence="2" type="ORF">VFH_VI156600</name>
</gene>
<accession>A0AAV1BBN8</accession>
<keyword evidence="3" id="KW-1185">Reference proteome</keyword>
<feature type="region of interest" description="Disordered" evidence="1">
    <location>
        <begin position="1"/>
        <end position="45"/>
    </location>
</feature>
<protein>
    <submittedName>
        <fullName evidence="2">Uncharacterized protein</fullName>
    </submittedName>
</protein>
<evidence type="ECO:0000313" key="3">
    <source>
        <dbReference type="Proteomes" id="UP001157006"/>
    </source>
</evidence>
<dbReference type="Proteomes" id="UP001157006">
    <property type="component" value="Chromosome 6"/>
</dbReference>
<reference evidence="2 3" key="1">
    <citation type="submission" date="2023-01" db="EMBL/GenBank/DDBJ databases">
        <authorList>
            <person name="Kreplak J."/>
        </authorList>
    </citation>
    <scope>NUCLEOTIDE SEQUENCE [LARGE SCALE GENOMIC DNA]</scope>
</reference>
<organism evidence="2 3">
    <name type="scientific">Vicia faba</name>
    <name type="common">Broad bean</name>
    <name type="synonym">Faba vulgaris</name>
    <dbReference type="NCBI Taxonomy" id="3906"/>
    <lineage>
        <taxon>Eukaryota</taxon>
        <taxon>Viridiplantae</taxon>
        <taxon>Streptophyta</taxon>
        <taxon>Embryophyta</taxon>
        <taxon>Tracheophyta</taxon>
        <taxon>Spermatophyta</taxon>
        <taxon>Magnoliopsida</taxon>
        <taxon>eudicotyledons</taxon>
        <taxon>Gunneridae</taxon>
        <taxon>Pentapetalae</taxon>
        <taxon>rosids</taxon>
        <taxon>fabids</taxon>
        <taxon>Fabales</taxon>
        <taxon>Fabaceae</taxon>
        <taxon>Papilionoideae</taxon>
        <taxon>50 kb inversion clade</taxon>
        <taxon>NPAAA clade</taxon>
        <taxon>Hologalegina</taxon>
        <taxon>IRL clade</taxon>
        <taxon>Fabeae</taxon>
        <taxon>Vicia</taxon>
    </lineage>
</organism>
<evidence type="ECO:0000313" key="2">
    <source>
        <dbReference type="EMBL" id="CAI8619143.1"/>
    </source>
</evidence>
<proteinExistence type="predicted"/>
<dbReference type="AlphaFoldDB" id="A0AAV1BBN8"/>
<feature type="compositionally biased region" description="Polar residues" evidence="1">
    <location>
        <begin position="8"/>
        <end position="18"/>
    </location>
</feature>
<sequence>MPLEWDITESQPPQFQQRSGGGGADFPSPDSVASDNSSLSNPMSHKKPIIYQEQVQIQFGGTRVLSGLVDLKLILSNPQGRIQLQQHVQDPGYLLQQHEG</sequence>